<feature type="compositionally biased region" description="Basic residues" evidence="1">
    <location>
        <begin position="527"/>
        <end position="548"/>
    </location>
</feature>
<dbReference type="GO" id="GO:0006357">
    <property type="term" value="P:regulation of transcription by RNA polymerase II"/>
    <property type="evidence" value="ECO:0007669"/>
    <property type="project" value="InterPro"/>
</dbReference>
<dbReference type="Proteomes" id="UP000012073">
    <property type="component" value="Unassembled WGS sequence"/>
</dbReference>
<accession>S0F329</accession>
<dbReference type="AlphaFoldDB" id="S0F329"/>
<sequence>MFDKSDHDLEDACVDYDADHVDKAFVTAINKAKPNNTPLTLDVLERAMDAMEKAQGRSEAGDGLVPYATVRQTLALVEMAGGHPESTRRELHSHWHKRRTERGFPFLRLYQQAPDPSNNDPAVAFRPRDKDNLAGAGRRMNTYDNFRRAVILRDELKTLINVMDRIVDRETQKAQLLGLRLLQQRVALTSAGGPRIESVNRAMFSGEQEPVVIYGPTQMQVLVPCRNLRLPPEIDVVLRRLGSTAAEKAAKKARRRAIPRTADKNRLGRDHNGQISNGNQKTGPGGTPAGVDTFGYDEMGNRFLKDMRFFAGGFMNYGVSPYDHRVFAAASERNTVRFNPREPRPVLFPGPQVRFGSLPDTDERQFSGKIGDKVISCDDIRADIFEGRKRRIGESFHPSTTSARKIRRAYYTRARVGRGGRVMLDRVVFQRERGVKAASYPASVEGGGVYTAGIPLDAASRTSRVVRRGGLGDIMTLGAGLDEEEDVSDADESESLALARKLIPSLKPIVRMNAGIGVQPDAVNYWPRRHRGKMRGGKTRGGKRRRGQTRQESESLGTSDDWEQHLKSLPAYAPRETPLVTQV</sequence>
<feature type="region of interest" description="Disordered" evidence="1">
    <location>
        <begin position="248"/>
        <end position="288"/>
    </location>
</feature>
<evidence type="ECO:0000313" key="3">
    <source>
        <dbReference type="Proteomes" id="UP000012073"/>
    </source>
</evidence>
<dbReference type="OMA" id="WHKRRTE"/>
<organism evidence="2 3">
    <name type="scientific">Chondrus crispus</name>
    <name type="common">Carrageen Irish moss</name>
    <name type="synonym">Polymorpha crispa</name>
    <dbReference type="NCBI Taxonomy" id="2769"/>
    <lineage>
        <taxon>Eukaryota</taxon>
        <taxon>Rhodophyta</taxon>
        <taxon>Florideophyceae</taxon>
        <taxon>Rhodymeniophycidae</taxon>
        <taxon>Gigartinales</taxon>
        <taxon>Gigartinaceae</taxon>
        <taxon>Chondrus</taxon>
    </lineage>
</organism>
<dbReference type="OrthoDB" id="435275at2759"/>
<evidence type="ECO:0000313" key="2">
    <source>
        <dbReference type="EMBL" id="CDF77585.1"/>
    </source>
</evidence>
<proteinExistence type="predicted"/>
<evidence type="ECO:0008006" key="4">
    <source>
        <dbReference type="Google" id="ProtNLM"/>
    </source>
</evidence>
<dbReference type="GeneID" id="17325989"/>
<name>S0F329_CHOCR</name>
<feature type="region of interest" description="Disordered" evidence="1">
    <location>
        <begin position="527"/>
        <end position="563"/>
    </location>
</feature>
<protein>
    <recommendedName>
        <fullName evidence="4">Enhancer of polycomb-like protein</fullName>
    </recommendedName>
</protein>
<dbReference type="InterPro" id="IPR024943">
    <property type="entry name" value="Enhancer_polycomb"/>
</dbReference>
<feature type="compositionally biased region" description="Basic and acidic residues" evidence="1">
    <location>
        <begin position="261"/>
        <end position="272"/>
    </location>
</feature>
<evidence type="ECO:0000256" key="1">
    <source>
        <dbReference type="SAM" id="MobiDB-lite"/>
    </source>
</evidence>
<dbReference type="GO" id="GO:0035267">
    <property type="term" value="C:NuA4 histone acetyltransferase complex"/>
    <property type="evidence" value="ECO:0007669"/>
    <property type="project" value="InterPro"/>
</dbReference>
<reference evidence="3" key="1">
    <citation type="journal article" date="2013" name="Proc. Natl. Acad. Sci. U.S.A.">
        <title>Genome structure and metabolic features in the red seaweed Chondrus crispus shed light on evolution of the Archaeplastida.</title>
        <authorList>
            <person name="Collen J."/>
            <person name="Porcel B."/>
            <person name="Carre W."/>
            <person name="Ball S.G."/>
            <person name="Chaparro C."/>
            <person name="Tonon T."/>
            <person name="Barbeyron T."/>
            <person name="Michel G."/>
            <person name="Noel B."/>
            <person name="Valentin K."/>
            <person name="Elias M."/>
            <person name="Artiguenave F."/>
            <person name="Arun A."/>
            <person name="Aury J.M."/>
            <person name="Barbosa-Neto J.F."/>
            <person name="Bothwell J.H."/>
            <person name="Bouget F.Y."/>
            <person name="Brillet L."/>
            <person name="Cabello-Hurtado F."/>
            <person name="Capella-Gutierrez S."/>
            <person name="Charrier B."/>
            <person name="Cladiere L."/>
            <person name="Cock J.M."/>
            <person name="Coelho S.M."/>
            <person name="Colleoni C."/>
            <person name="Czjzek M."/>
            <person name="Da Silva C."/>
            <person name="Delage L."/>
            <person name="Denoeud F."/>
            <person name="Deschamps P."/>
            <person name="Dittami S.M."/>
            <person name="Gabaldon T."/>
            <person name="Gachon C.M."/>
            <person name="Groisillier A."/>
            <person name="Herve C."/>
            <person name="Jabbari K."/>
            <person name="Katinka M."/>
            <person name="Kloareg B."/>
            <person name="Kowalczyk N."/>
            <person name="Labadie K."/>
            <person name="Leblanc C."/>
            <person name="Lopez P.J."/>
            <person name="McLachlan D.H."/>
            <person name="Meslet-Cladiere L."/>
            <person name="Moustafa A."/>
            <person name="Nehr Z."/>
            <person name="Nyvall Collen P."/>
            <person name="Panaud O."/>
            <person name="Partensky F."/>
            <person name="Poulain J."/>
            <person name="Rensing S.A."/>
            <person name="Rousvoal S."/>
            <person name="Samson G."/>
            <person name="Symeonidi A."/>
            <person name="Weissenbach J."/>
            <person name="Zambounis A."/>
            <person name="Wincker P."/>
            <person name="Boyen C."/>
        </authorList>
    </citation>
    <scope>NUCLEOTIDE SEQUENCE [LARGE SCALE GENOMIC DNA]</scope>
    <source>
        <strain evidence="3">cv. Stackhouse</strain>
    </source>
</reference>
<dbReference type="RefSeq" id="XP_005718269.1">
    <property type="nucleotide sequence ID" value="XM_005718212.1"/>
</dbReference>
<dbReference type="STRING" id="2769.S0F329"/>
<dbReference type="EMBL" id="HG001927">
    <property type="protein sequence ID" value="CDF77585.1"/>
    <property type="molecule type" value="Genomic_DNA"/>
</dbReference>
<dbReference type="KEGG" id="ccp:CHC_T00000974001"/>
<dbReference type="Gramene" id="CDF77585">
    <property type="protein sequence ID" value="CDF77585"/>
    <property type="gene ID" value="CHC_T00000974001"/>
</dbReference>
<feature type="compositionally biased region" description="Polar residues" evidence="1">
    <location>
        <begin position="273"/>
        <end position="282"/>
    </location>
</feature>
<gene>
    <name evidence="2" type="ORF">CHC_T00000974001</name>
</gene>
<dbReference type="PANTHER" id="PTHR14898">
    <property type="entry name" value="ENHANCER OF POLYCOMB"/>
    <property type="match status" value="1"/>
</dbReference>
<keyword evidence="3" id="KW-1185">Reference proteome</keyword>